<evidence type="ECO:0000256" key="5">
    <source>
        <dbReference type="ARBA" id="ARBA00022023"/>
    </source>
</evidence>
<evidence type="ECO:0000256" key="9">
    <source>
        <dbReference type="ARBA" id="ARBA00022801"/>
    </source>
</evidence>
<accession>Q0EVU8</accession>
<dbReference type="Proteomes" id="UP000005297">
    <property type="component" value="Unassembled WGS sequence"/>
</dbReference>
<dbReference type="GO" id="GO:0000701">
    <property type="term" value="F:purine-specific mismatch base pair DNA N-glycosylase activity"/>
    <property type="evidence" value="ECO:0007669"/>
    <property type="project" value="UniProtKB-EC"/>
</dbReference>
<dbReference type="GO" id="GO:0032357">
    <property type="term" value="F:oxidized purine DNA binding"/>
    <property type="evidence" value="ECO:0007669"/>
    <property type="project" value="TreeGrafter"/>
</dbReference>
<organism evidence="16 17">
    <name type="scientific">Mariprofundus ferrooxydans PV-1</name>
    <dbReference type="NCBI Taxonomy" id="314345"/>
    <lineage>
        <taxon>Bacteria</taxon>
        <taxon>Pseudomonadati</taxon>
        <taxon>Pseudomonadota</taxon>
        <taxon>Candidatius Mariprofundia</taxon>
        <taxon>Mariprofundales</taxon>
        <taxon>Mariprofundaceae</taxon>
        <taxon>Mariprofundus</taxon>
    </lineage>
</organism>
<comment type="catalytic activity">
    <reaction evidence="1 14">
        <text>Hydrolyzes free adenine bases from 7,8-dihydro-8-oxoguanine:adenine mismatched double-stranded DNA, leaving an apurinic site.</text>
        <dbReference type="EC" id="3.2.2.31"/>
    </reaction>
</comment>
<dbReference type="InParanoid" id="Q0EVU8"/>
<evidence type="ECO:0000256" key="3">
    <source>
        <dbReference type="ARBA" id="ARBA00008343"/>
    </source>
</evidence>
<dbReference type="HOGENOM" id="CLU_012862_0_2_0"/>
<dbReference type="SUPFAM" id="SSF55811">
    <property type="entry name" value="Nudix"/>
    <property type="match status" value="1"/>
</dbReference>
<comment type="similarity">
    <text evidence="3 14">Belongs to the Nth/MutY family.</text>
</comment>
<evidence type="ECO:0000313" key="17">
    <source>
        <dbReference type="Proteomes" id="UP000005297"/>
    </source>
</evidence>
<feature type="domain" description="HhH-GPD" evidence="15">
    <location>
        <begin position="28"/>
        <end position="175"/>
    </location>
</feature>
<dbReference type="Gene3D" id="1.10.1670.10">
    <property type="entry name" value="Helix-hairpin-Helix base-excision DNA repair enzymes (C-terminal)"/>
    <property type="match status" value="1"/>
</dbReference>
<evidence type="ECO:0000313" key="16">
    <source>
        <dbReference type="EMBL" id="EAU53408.1"/>
    </source>
</evidence>
<evidence type="ECO:0000259" key="15">
    <source>
        <dbReference type="SMART" id="SM00478"/>
    </source>
</evidence>
<dbReference type="InterPro" id="IPR003651">
    <property type="entry name" value="Endonuclease3_FeS-loop_motif"/>
</dbReference>
<dbReference type="GO" id="GO:0046872">
    <property type="term" value="F:metal ion binding"/>
    <property type="evidence" value="ECO:0007669"/>
    <property type="project" value="UniProtKB-UniRule"/>
</dbReference>
<dbReference type="InterPro" id="IPR023170">
    <property type="entry name" value="HhH_base_excis_C"/>
</dbReference>
<proteinExistence type="inferred from homology"/>
<evidence type="ECO:0000256" key="8">
    <source>
        <dbReference type="ARBA" id="ARBA00022763"/>
    </source>
</evidence>
<comment type="cofactor">
    <cofactor evidence="14">
        <name>[4Fe-4S] cluster</name>
        <dbReference type="ChEBI" id="CHEBI:49883"/>
    </cofactor>
    <text evidence="14">Binds 1 [4Fe-4S] cluster.</text>
</comment>
<dbReference type="FunCoup" id="Q0EVU8">
    <property type="interactions" value="370"/>
</dbReference>
<dbReference type="PANTHER" id="PTHR42944">
    <property type="entry name" value="ADENINE DNA GLYCOSYLASE"/>
    <property type="match status" value="1"/>
</dbReference>
<keyword evidence="11" id="KW-0411">Iron-sulfur</keyword>
<evidence type="ECO:0000256" key="10">
    <source>
        <dbReference type="ARBA" id="ARBA00023004"/>
    </source>
</evidence>
<dbReference type="InterPro" id="IPR044298">
    <property type="entry name" value="MIG/MutY"/>
</dbReference>
<dbReference type="SUPFAM" id="SSF48150">
    <property type="entry name" value="DNA-glycosylase"/>
    <property type="match status" value="1"/>
</dbReference>
<evidence type="ECO:0000256" key="13">
    <source>
        <dbReference type="ARBA" id="ARBA00023295"/>
    </source>
</evidence>
<reference evidence="16 17" key="1">
    <citation type="submission" date="2006-09" db="EMBL/GenBank/DDBJ databases">
        <authorList>
            <person name="Emerson D."/>
            <person name="Ferriera S."/>
            <person name="Johnson J."/>
            <person name="Kravitz S."/>
            <person name="Halpern A."/>
            <person name="Remington K."/>
            <person name="Beeson K."/>
            <person name="Tran B."/>
            <person name="Rogers Y.-H."/>
            <person name="Friedman R."/>
            <person name="Venter J.C."/>
        </authorList>
    </citation>
    <scope>NUCLEOTIDE SEQUENCE [LARGE SCALE GENOMIC DNA]</scope>
    <source>
        <strain evidence="16 17">PV-1</strain>
    </source>
</reference>
<dbReference type="GO" id="GO:0035485">
    <property type="term" value="F:adenine/guanine mispair binding"/>
    <property type="evidence" value="ECO:0007669"/>
    <property type="project" value="TreeGrafter"/>
</dbReference>
<dbReference type="AlphaFoldDB" id="Q0EVU8"/>
<evidence type="ECO:0000256" key="11">
    <source>
        <dbReference type="ARBA" id="ARBA00023014"/>
    </source>
</evidence>
<dbReference type="InterPro" id="IPR029119">
    <property type="entry name" value="MutY_C"/>
</dbReference>
<evidence type="ECO:0000256" key="6">
    <source>
        <dbReference type="ARBA" id="ARBA00022485"/>
    </source>
</evidence>
<keyword evidence="13 14" id="KW-0326">Glycosidase</keyword>
<comment type="function">
    <text evidence="2">Adenine glycosylase active on G-A mispairs. MutY also corrects error-prone DNA synthesis past GO lesions which are due to the oxidatively damaged form of guanine: 7,8-dihydro-8-oxoguanine (8-oxo-dGTP).</text>
</comment>
<dbReference type="CDD" id="cd00056">
    <property type="entry name" value="ENDO3c"/>
    <property type="match status" value="1"/>
</dbReference>
<dbReference type="InterPro" id="IPR011257">
    <property type="entry name" value="DNA_glycosylase"/>
</dbReference>
<dbReference type="Pfam" id="PF00730">
    <property type="entry name" value="HhH-GPD"/>
    <property type="match status" value="1"/>
</dbReference>
<dbReference type="FunFam" id="1.10.340.30:FF:000002">
    <property type="entry name" value="Adenine DNA glycosylase"/>
    <property type="match status" value="1"/>
</dbReference>
<keyword evidence="7" id="KW-0479">Metal-binding</keyword>
<dbReference type="PANTHER" id="PTHR42944:SF1">
    <property type="entry name" value="ADENINE DNA GLYCOSYLASE"/>
    <property type="match status" value="1"/>
</dbReference>
<dbReference type="Pfam" id="PF00633">
    <property type="entry name" value="HHH"/>
    <property type="match status" value="1"/>
</dbReference>
<dbReference type="GO" id="GO:0006284">
    <property type="term" value="P:base-excision repair"/>
    <property type="evidence" value="ECO:0007669"/>
    <property type="project" value="UniProtKB-UniRule"/>
</dbReference>
<evidence type="ECO:0000256" key="12">
    <source>
        <dbReference type="ARBA" id="ARBA00023204"/>
    </source>
</evidence>
<evidence type="ECO:0000256" key="1">
    <source>
        <dbReference type="ARBA" id="ARBA00000843"/>
    </source>
</evidence>
<keyword evidence="9" id="KW-0378">Hydrolase</keyword>
<dbReference type="EC" id="3.2.2.31" evidence="4 14"/>
<keyword evidence="12" id="KW-0234">DNA repair</keyword>
<dbReference type="InterPro" id="IPR003265">
    <property type="entry name" value="HhH-GPD_domain"/>
</dbReference>
<dbReference type="GO" id="GO:0006298">
    <property type="term" value="P:mismatch repair"/>
    <property type="evidence" value="ECO:0007669"/>
    <property type="project" value="TreeGrafter"/>
</dbReference>
<keyword evidence="17" id="KW-1185">Reference proteome</keyword>
<evidence type="ECO:0000256" key="7">
    <source>
        <dbReference type="ARBA" id="ARBA00022723"/>
    </source>
</evidence>
<dbReference type="InterPro" id="IPR015797">
    <property type="entry name" value="NUDIX_hydrolase-like_dom_sf"/>
</dbReference>
<keyword evidence="10 14" id="KW-0408">Iron</keyword>
<dbReference type="Pfam" id="PF14815">
    <property type="entry name" value="NUDIX_4"/>
    <property type="match status" value="1"/>
</dbReference>
<comment type="caution">
    <text evidence="16">The sequence shown here is derived from an EMBL/GenBank/DDBJ whole genome shotgun (WGS) entry which is preliminary data.</text>
</comment>
<dbReference type="Pfam" id="PF10576">
    <property type="entry name" value="EndIII_4Fe-2S"/>
    <property type="match status" value="1"/>
</dbReference>
<dbReference type="EMBL" id="AATS01000025">
    <property type="protein sequence ID" value="EAU53408.1"/>
    <property type="molecule type" value="Genomic_DNA"/>
</dbReference>
<dbReference type="STRING" id="314344.AL013_08370"/>
<evidence type="ECO:0000256" key="14">
    <source>
        <dbReference type="RuleBase" id="RU365096"/>
    </source>
</evidence>
<dbReference type="GO" id="GO:0034039">
    <property type="term" value="F:8-oxo-7,8-dihydroguanine DNA N-glycosylase activity"/>
    <property type="evidence" value="ECO:0007669"/>
    <property type="project" value="TreeGrafter"/>
</dbReference>
<keyword evidence="8 14" id="KW-0227">DNA damage</keyword>
<name>Q0EVU8_9PROT</name>
<dbReference type="CDD" id="cd03431">
    <property type="entry name" value="NUDIX_DNA_Glycosylase_C-MutY"/>
    <property type="match status" value="1"/>
</dbReference>
<dbReference type="InterPro" id="IPR000445">
    <property type="entry name" value="HhH_motif"/>
</dbReference>
<dbReference type="GO" id="GO:0051539">
    <property type="term" value="F:4 iron, 4 sulfur cluster binding"/>
    <property type="evidence" value="ECO:0007669"/>
    <property type="project" value="UniProtKB-UniRule"/>
</dbReference>
<dbReference type="Gene3D" id="1.10.340.30">
    <property type="entry name" value="Hypothetical protein, domain 2"/>
    <property type="match status" value="1"/>
</dbReference>
<dbReference type="eggNOG" id="COG1194">
    <property type="taxonomic scope" value="Bacteria"/>
</dbReference>
<dbReference type="SMART" id="SM00478">
    <property type="entry name" value="ENDO3c"/>
    <property type="match status" value="1"/>
</dbReference>
<gene>
    <name evidence="16" type="ORF">SPV1_12280</name>
</gene>
<protein>
    <recommendedName>
        <fullName evidence="5 14">Adenine DNA glycosylase</fullName>
        <ecNumber evidence="4 14">3.2.2.31</ecNumber>
    </recommendedName>
</protein>
<keyword evidence="6" id="KW-0004">4Fe-4S</keyword>
<evidence type="ECO:0000256" key="4">
    <source>
        <dbReference type="ARBA" id="ARBA00012045"/>
    </source>
</evidence>
<evidence type="ECO:0000256" key="2">
    <source>
        <dbReference type="ARBA" id="ARBA00002933"/>
    </source>
</evidence>
<dbReference type="OrthoDB" id="5289036at2"/>
<sequence length="307" mass="34278">MAWYARHARDLPWRHTTDPYRIWISEIMLQQTQVKTVLPRYLAWLDTFPTIESLAAASADDLLKAWEGLGYYRRARFIHQAAATIMEGFEGRFPRDFDDIVSLPGIGRSTAGAIASFCYGASTPVLDGNVKRVLKRWHGQPDASDKALWLLAQQAINISGKPGIWNQAMMELGASACSAKSPDCGACPVNAFCASAFQVEVSQERRKAVPVLDVHWRIDLHICPIKGIWLTQRPDAGIWGGLWTPPITELDAPPVEAPSHIHQLTHRRLHLYAYQCESEPVGAGHWVPSIEGYALPTGIHRLLEKEV</sequence>